<dbReference type="SUPFAM" id="SSF56235">
    <property type="entry name" value="N-terminal nucleophile aminohydrolases (Ntn hydrolases)"/>
    <property type="match status" value="1"/>
</dbReference>
<evidence type="ECO:0000313" key="6">
    <source>
        <dbReference type="Proteomes" id="UP000008633"/>
    </source>
</evidence>
<feature type="signal peptide" evidence="3">
    <location>
        <begin position="1"/>
        <end position="27"/>
    </location>
</feature>
<dbReference type="STRING" id="749222.Nitsa_1273"/>
<name>E6WYT9_NITSE</name>
<dbReference type="InterPro" id="IPR052193">
    <property type="entry name" value="Peptidase_C59"/>
</dbReference>
<evidence type="ECO:0000259" key="4">
    <source>
        <dbReference type="Pfam" id="PF02275"/>
    </source>
</evidence>
<dbReference type="PANTHER" id="PTHR35527:SF2">
    <property type="entry name" value="HYDROLASE"/>
    <property type="match status" value="1"/>
</dbReference>
<dbReference type="CDD" id="cd00542">
    <property type="entry name" value="Ntn_PVA"/>
    <property type="match status" value="1"/>
</dbReference>
<dbReference type="InterPro" id="IPR029055">
    <property type="entry name" value="Ntn_hydrolases_N"/>
</dbReference>
<organism evidence="5 6">
    <name type="scientific">Nitratifractor salsuginis (strain DSM 16511 / JCM 12458 / E9I37-1)</name>
    <dbReference type="NCBI Taxonomy" id="749222"/>
    <lineage>
        <taxon>Bacteria</taxon>
        <taxon>Pseudomonadati</taxon>
        <taxon>Campylobacterota</taxon>
        <taxon>Epsilonproteobacteria</taxon>
        <taxon>Campylobacterales</taxon>
        <taxon>Sulfurovaceae</taxon>
        <taxon>Nitratifractor</taxon>
    </lineage>
</organism>
<feature type="domain" description="Choloylglycine hydrolase/NAAA C-terminal" evidence="4">
    <location>
        <begin position="28"/>
        <end position="347"/>
    </location>
</feature>
<accession>E6WYT9</accession>
<feature type="chain" id="PRO_5003215282" evidence="3">
    <location>
        <begin position="28"/>
        <end position="367"/>
    </location>
</feature>
<keyword evidence="6" id="KW-1185">Reference proteome</keyword>
<dbReference type="InterPro" id="IPR029132">
    <property type="entry name" value="CBAH/NAAA_C"/>
</dbReference>
<dbReference type="eggNOG" id="COG3049">
    <property type="taxonomic scope" value="Bacteria"/>
</dbReference>
<gene>
    <name evidence="5" type="ordered locus">Nitsa_1273</name>
</gene>
<comment type="similarity">
    <text evidence="1">Belongs to the peptidase C59 family.</text>
</comment>
<keyword evidence="3" id="KW-0732">Signal</keyword>
<evidence type="ECO:0000313" key="5">
    <source>
        <dbReference type="EMBL" id="ADV46525.1"/>
    </source>
</evidence>
<dbReference type="Pfam" id="PF02275">
    <property type="entry name" value="CBAH"/>
    <property type="match status" value="1"/>
</dbReference>
<dbReference type="KEGG" id="nsa:Nitsa_1273"/>
<dbReference type="OrthoDB" id="1265391at2"/>
<dbReference type="Proteomes" id="UP000008633">
    <property type="component" value="Chromosome"/>
</dbReference>
<sequence>MKIKQHAKGLVTAAAAIMLLGFSPADACTGCQIKTKDNAAINGRTVEFGVFLDTSVVVVPRGYKFTGTTTLGPGKQWTSKYASVGMILVDNEVIVDGMNEKGLATASFYFPGYAKYSVTTKKNQKISLSSSDFTQWILSRFATVDEVKKAIENNEVAISPVLTPGFPPQVQPFHFIVYDRTGKSIVIEPLNGKLKIYDNPIGVITNSPTFDWHMTNLRNYANLLAHTPKEVKLFGMTIKPLGQGAGMLGLPGDFTPPSRFIRAAAFAATTIPAKTAEEGVMQVFHILNNFDIPVGAARTIEDGKIFSDYTMLTLVRDTKNLRFYYKTYDDQSIKVVDLKKFNLDGKKILRLHTKSDQRFIDVSKKLK</sequence>
<dbReference type="Gene3D" id="3.60.60.10">
    <property type="entry name" value="Penicillin V Acylase, Chain A"/>
    <property type="match status" value="1"/>
</dbReference>
<dbReference type="HOGENOM" id="CLU_045206_1_2_7"/>
<evidence type="ECO:0000256" key="2">
    <source>
        <dbReference type="ARBA" id="ARBA00022801"/>
    </source>
</evidence>
<dbReference type="EC" id="3.5.1.24" evidence="5"/>
<protein>
    <submittedName>
        <fullName evidence="5">Choloylglycine hydrolase</fullName>
        <ecNumber evidence="5">3.5.1.24</ecNumber>
    </submittedName>
</protein>
<keyword evidence="2 5" id="KW-0378">Hydrolase</keyword>
<dbReference type="RefSeq" id="WP_013554216.1">
    <property type="nucleotide sequence ID" value="NC_014935.1"/>
</dbReference>
<dbReference type="PANTHER" id="PTHR35527">
    <property type="entry name" value="CHOLOYLGLYCINE HYDROLASE"/>
    <property type="match status" value="1"/>
</dbReference>
<reference evidence="6" key="2">
    <citation type="submission" date="2011-01" db="EMBL/GenBank/DDBJ databases">
        <title>The complete genome of Nitratifractor salsuginis DSM 16511.</title>
        <authorList>
            <consortium name="US DOE Joint Genome Institute (JGI-PGF)"/>
            <person name="Lucas S."/>
            <person name="Copeland A."/>
            <person name="Lapidus A."/>
            <person name="Bruce D."/>
            <person name="Goodwin L."/>
            <person name="Pitluck S."/>
            <person name="Kyrpides N."/>
            <person name="Mavromatis K."/>
            <person name="Ivanova N."/>
            <person name="Mikhailova N."/>
            <person name="Zeytun A."/>
            <person name="Detter J.C."/>
            <person name="Tapia R."/>
            <person name="Han C."/>
            <person name="Land M."/>
            <person name="Hauser L."/>
            <person name="Markowitz V."/>
            <person name="Cheng J.-F."/>
            <person name="Hugenholtz P."/>
            <person name="Woyke T."/>
            <person name="Wu D."/>
            <person name="Tindall B."/>
            <person name="Schuetze A."/>
            <person name="Brambilla E."/>
            <person name="Klenk H.-P."/>
            <person name="Eisen J.A."/>
        </authorList>
    </citation>
    <scope>NUCLEOTIDE SEQUENCE [LARGE SCALE GENOMIC DNA]</scope>
    <source>
        <strain evidence="6">DSM 16511 / JCM 12458 / E9I37-1</strain>
    </source>
</reference>
<evidence type="ECO:0000256" key="1">
    <source>
        <dbReference type="ARBA" id="ARBA00006625"/>
    </source>
</evidence>
<reference evidence="5 6" key="1">
    <citation type="journal article" date="2011" name="Stand. Genomic Sci.">
        <title>Complete genome sequence of Nitratifractor salsuginis type strain (E9I37-1).</title>
        <authorList>
            <person name="Anderson I."/>
            <person name="Sikorski J."/>
            <person name="Zeytun A."/>
            <person name="Nolan M."/>
            <person name="Lapidus A."/>
            <person name="Lucas S."/>
            <person name="Hammon N."/>
            <person name="Deshpande S."/>
            <person name="Cheng J.F."/>
            <person name="Tapia R."/>
            <person name="Han C."/>
            <person name="Goodwin L."/>
            <person name="Pitluck S."/>
            <person name="Liolios K."/>
            <person name="Pagani I."/>
            <person name="Ivanova N."/>
            <person name="Huntemann M."/>
            <person name="Mavromatis K."/>
            <person name="Ovchinikova G."/>
            <person name="Pati A."/>
            <person name="Chen A."/>
            <person name="Palaniappan K."/>
            <person name="Land M."/>
            <person name="Hauser L."/>
            <person name="Brambilla E.M."/>
            <person name="Ngatchou-Djao O.D."/>
            <person name="Rohde M."/>
            <person name="Tindall B.J."/>
            <person name="Goker M."/>
            <person name="Detter J.C."/>
            <person name="Woyke T."/>
            <person name="Bristow J."/>
            <person name="Eisen J.A."/>
            <person name="Markowitz V."/>
            <person name="Hugenholtz P."/>
            <person name="Klenk H.P."/>
            <person name="Kyrpides N.C."/>
        </authorList>
    </citation>
    <scope>NUCLEOTIDE SEQUENCE [LARGE SCALE GENOMIC DNA]</scope>
    <source>
        <strain evidence="6">DSM 16511 / JCM 12458 / E9I37-1</strain>
    </source>
</reference>
<dbReference type="EMBL" id="CP002452">
    <property type="protein sequence ID" value="ADV46525.1"/>
    <property type="molecule type" value="Genomic_DNA"/>
</dbReference>
<evidence type="ECO:0000256" key="3">
    <source>
        <dbReference type="SAM" id="SignalP"/>
    </source>
</evidence>
<proteinExistence type="inferred from homology"/>
<dbReference type="GO" id="GO:0045302">
    <property type="term" value="F:choloylglycine hydrolase activity"/>
    <property type="evidence" value="ECO:0007669"/>
    <property type="project" value="UniProtKB-EC"/>
</dbReference>
<dbReference type="MEROPS" id="C59.001"/>
<dbReference type="AlphaFoldDB" id="E6WYT9"/>